<dbReference type="EMBL" id="BKZW01000002">
    <property type="protein sequence ID" value="GER89726.1"/>
    <property type="molecule type" value="Genomic_DNA"/>
</dbReference>
<evidence type="ECO:0008006" key="3">
    <source>
        <dbReference type="Google" id="ProtNLM"/>
    </source>
</evidence>
<name>A0A5J4KWZ7_9CHLR</name>
<dbReference type="AlphaFoldDB" id="A0A5J4KWZ7"/>
<proteinExistence type="predicted"/>
<comment type="caution">
    <text evidence="1">The sequence shown here is derived from an EMBL/GenBank/DDBJ whole genome shotgun (WGS) entry which is preliminary data.</text>
</comment>
<organism evidence="1 2">
    <name type="scientific">Dictyobacter vulcani</name>
    <dbReference type="NCBI Taxonomy" id="2607529"/>
    <lineage>
        <taxon>Bacteria</taxon>
        <taxon>Bacillati</taxon>
        <taxon>Chloroflexota</taxon>
        <taxon>Ktedonobacteria</taxon>
        <taxon>Ktedonobacterales</taxon>
        <taxon>Dictyobacteraceae</taxon>
        <taxon>Dictyobacter</taxon>
    </lineage>
</organism>
<reference evidence="1 2" key="1">
    <citation type="submission" date="2019-10" db="EMBL/GenBank/DDBJ databases">
        <title>Dictyobacter vulcani sp. nov., within the class Ktedonobacteria, isolated from soil of volcanic Mt. Zao.</title>
        <authorList>
            <person name="Zheng Y."/>
            <person name="Wang C.M."/>
            <person name="Sakai Y."/>
            <person name="Abe K."/>
            <person name="Yokota A."/>
            <person name="Yabe S."/>
        </authorList>
    </citation>
    <scope>NUCLEOTIDE SEQUENCE [LARGE SCALE GENOMIC DNA]</scope>
    <source>
        <strain evidence="1 2">W12</strain>
    </source>
</reference>
<protein>
    <recommendedName>
        <fullName evidence="3">GIY-YIG domain-containing protein</fullName>
    </recommendedName>
</protein>
<keyword evidence="2" id="KW-1185">Reference proteome</keyword>
<gene>
    <name evidence="1" type="ORF">KDW_38880</name>
</gene>
<sequence length="104" mass="11607">MGLPWSQAYSLDSPNLQNIASSPGSYKVLNEDNGQLLFVGTSTDIRSRFQAHMRKNWHCPNPVFSFASLSSDLLPHQFAEIENDLLGSYYAQAHTLPAFQFSGQ</sequence>
<evidence type="ECO:0000313" key="1">
    <source>
        <dbReference type="EMBL" id="GER89726.1"/>
    </source>
</evidence>
<dbReference type="Proteomes" id="UP000326912">
    <property type="component" value="Unassembled WGS sequence"/>
</dbReference>
<accession>A0A5J4KWZ7</accession>
<evidence type="ECO:0000313" key="2">
    <source>
        <dbReference type="Proteomes" id="UP000326912"/>
    </source>
</evidence>